<feature type="transmembrane region" description="Helical" evidence="6">
    <location>
        <begin position="122"/>
        <end position="139"/>
    </location>
</feature>
<feature type="transmembrane region" description="Helical" evidence="6">
    <location>
        <begin position="68"/>
        <end position="87"/>
    </location>
</feature>
<evidence type="ECO:0000313" key="8">
    <source>
        <dbReference type="EMBL" id="ADB49412.1"/>
    </source>
</evidence>
<feature type="transmembrane region" description="Helical" evidence="6">
    <location>
        <begin position="311"/>
        <end position="328"/>
    </location>
</feature>
<organism evidence="8 9">
    <name type="scientific">Conexibacter woesei (strain DSM 14684 / CCUG 47730 / CIP 108061 / JCM 11494 / NBRC 100937 / ID131577)</name>
    <dbReference type="NCBI Taxonomy" id="469383"/>
    <lineage>
        <taxon>Bacteria</taxon>
        <taxon>Bacillati</taxon>
        <taxon>Actinomycetota</taxon>
        <taxon>Thermoleophilia</taxon>
        <taxon>Solirubrobacterales</taxon>
        <taxon>Conexibacteraceae</taxon>
        <taxon>Conexibacter</taxon>
    </lineage>
</organism>
<feature type="transmembrane region" description="Helical" evidence="6">
    <location>
        <begin position="335"/>
        <end position="355"/>
    </location>
</feature>
<dbReference type="InterPro" id="IPR051533">
    <property type="entry name" value="WaaL-like"/>
</dbReference>
<feature type="compositionally biased region" description="Polar residues" evidence="5">
    <location>
        <begin position="513"/>
        <end position="523"/>
    </location>
</feature>
<feature type="transmembrane region" description="Helical" evidence="6">
    <location>
        <begin position="475"/>
        <end position="493"/>
    </location>
</feature>
<dbReference type="HOGENOM" id="CLU_520442_0_0_11"/>
<name>D3FCD9_CONWI</name>
<evidence type="ECO:0000256" key="2">
    <source>
        <dbReference type="ARBA" id="ARBA00022692"/>
    </source>
</evidence>
<sequence length="523" mass="54653">MLAVPFALAGPAPEAGAVVAVLLVACALVARTTRLRALAMSGALLLAPVLLVSDIWDSPQMRTVRDRPTAALAAVVLGLAALGLLAALMTRRPLLLPLLAVAALPFRIPIEVGGSSSNLLVPLYLVVAAGTLAFVVPALRADPELPEPKRAWEPGWLERLLALFVVLYGVQATYSADFDKALQQIAFFYVPFALLFVLLAQIEWTPRVLKACFAVLVGLGLVFSGIGYVEYATRHIFLNPKLIASNELHTYFRTNSVFFDPNIYGRFLVIAMLAVAAGMLRTTRGRVLAAGAVVLLALWAGLVLTLSQSSFVALLAGLAVLAVLQWGVRRTLLPVVAVVAVAGVAVLASPGTFGVDLDNLDASSSGRFGLVRGGGELFADKPVQGFGTGAFEVEYRTENRRTSGDAAVASHTIPVTVAAEQGVVGLLAYVALLAVALVRLLRGAAATAARAAIAAAFVALIVHTLIYAAFLEDPLTWALLGIGTALAAQAAAVPRRRRAHAQDGAAATPNGGLRTTDTSLPAT</sequence>
<evidence type="ECO:0000256" key="6">
    <source>
        <dbReference type="SAM" id="Phobius"/>
    </source>
</evidence>
<feature type="transmembrane region" description="Helical" evidence="6">
    <location>
        <begin position="12"/>
        <end position="30"/>
    </location>
</feature>
<feature type="transmembrane region" description="Helical" evidence="6">
    <location>
        <begin position="182"/>
        <end position="199"/>
    </location>
</feature>
<dbReference type="GO" id="GO:0016020">
    <property type="term" value="C:membrane"/>
    <property type="evidence" value="ECO:0007669"/>
    <property type="project" value="UniProtKB-SubCell"/>
</dbReference>
<keyword evidence="3 6" id="KW-1133">Transmembrane helix</keyword>
<feature type="transmembrane region" description="Helical" evidence="6">
    <location>
        <begin position="94"/>
        <end position="110"/>
    </location>
</feature>
<evidence type="ECO:0000256" key="4">
    <source>
        <dbReference type="ARBA" id="ARBA00023136"/>
    </source>
</evidence>
<evidence type="ECO:0000313" key="9">
    <source>
        <dbReference type="Proteomes" id="UP000008229"/>
    </source>
</evidence>
<feature type="transmembrane region" description="Helical" evidence="6">
    <location>
        <begin position="448"/>
        <end position="469"/>
    </location>
</feature>
<dbReference type="PANTHER" id="PTHR37422">
    <property type="entry name" value="TEICHURONIC ACID BIOSYNTHESIS PROTEIN TUAE"/>
    <property type="match status" value="1"/>
</dbReference>
<evidence type="ECO:0000256" key="3">
    <source>
        <dbReference type="ARBA" id="ARBA00022989"/>
    </source>
</evidence>
<keyword evidence="2 6" id="KW-0812">Transmembrane</keyword>
<feature type="transmembrane region" description="Helical" evidence="6">
    <location>
        <begin position="211"/>
        <end position="229"/>
    </location>
</feature>
<dbReference type="Pfam" id="PF04932">
    <property type="entry name" value="Wzy_C"/>
    <property type="match status" value="1"/>
</dbReference>
<accession>D3FCD9</accession>
<dbReference type="RefSeq" id="WP_012932465.1">
    <property type="nucleotide sequence ID" value="NC_013739.1"/>
</dbReference>
<reference evidence="8 9" key="1">
    <citation type="journal article" date="2010" name="Stand. Genomic Sci.">
        <title>Complete genome sequence of Conexibacter woesei type strain (ID131577).</title>
        <authorList>
            <person name="Pukall R."/>
            <person name="Lapidus A."/>
            <person name="Glavina Del Rio T."/>
            <person name="Copeland A."/>
            <person name="Tice H."/>
            <person name="Cheng J.-F."/>
            <person name="Lucas S."/>
            <person name="Chen F."/>
            <person name="Nolan M."/>
            <person name="Bruce D."/>
            <person name="Goodwin L."/>
            <person name="Pitluck S."/>
            <person name="Mavromatis K."/>
            <person name="Ivanova N."/>
            <person name="Ovchinnikova G."/>
            <person name="Pati A."/>
            <person name="Chen A."/>
            <person name="Palaniappan K."/>
            <person name="Land M."/>
            <person name="Hauser L."/>
            <person name="Chang Y.-J."/>
            <person name="Jeffries C.D."/>
            <person name="Chain P."/>
            <person name="Meincke L."/>
            <person name="Sims D."/>
            <person name="Brettin T."/>
            <person name="Detter J.C."/>
            <person name="Rohde M."/>
            <person name="Goeker M."/>
            <person name="Bristow J."/>
            <person name="Eisen J.A."/>
            <person name="Markowitz V."/>
            <person name="Kyrpides N.C."/>
            <person name="Klenk H.-P."/>
            <person name="Hugenholtz P."/>
        </authorList>
    </citation>
    <scope>NUCLEOTIDE SEQUENCE [LARGE SCALE GENOMIC DNA]</scope>
    <source>
        <strain evidence="9">DSM 14684 / CIP 108061 / JCM 11494 / NBRC 100937 / ID131577</strain>
    </source>
</reference>
<feature type="transmembrane region" description="Helical" evidence="6">
    <location>
        <begin position="263"/>
        <end position="280"/>
    </location>
</feature>
<dbReference type="InterPro" id="IPR007016">
    <property type="entry name" value="O-antigen_ligase-rel_domated"/>
</dbReference>
<evidence type="ECO:0000259" key="7">
    <source>
        <dbReference type="Pfam" id="PF04932"/>
    </source>
</evidence>
<feature type="transmembrane region" description="Helical" evidence="6">
    <location>
        <begin position="37"/>
        <end position="56"/>
    </location>
</feature>
<proteinExistence type="predicted"/>
<dbReference type="STRING" id="469383.Cwoe_0979"/>
<reference evidence="9" key="2">
    <citation type="submission" date="2010-01" db="EMBL/GenBank/DDBJ databases">
        <title>The complete genome of Conexibacter woesei DSM 14684.</title>
        <authorList>
            <consortium name="US DOE Joint Genome Institute (JGI-PGF)"/>
            <person name="Lucas S."/>
            <person name="Copeland A."/>
            <person name="Lapidus A."/>
            <person name="Glavina del Rio T."/>
            <person name="Dalin E."/>
            <person name="Tice H."/>
            <person name="Bruce D."/>
            <person name="Goodwin L."/>
            <person name="Pitluck S."/>
            <person name="Kyrpides N."/>
            <person name="Mavromatis K."/>
            <person name="Ivanova N."/>
            <person name="Mikhailova N."/>
            <person name="Chertkov O."/>
            <person name="Brettin T."/>
            <person name="Detter J.C."/>
            <person name="Han C."/>
            <person name="Larimer F."/>
            <person name="Land M."/>
            <person name="Hauser L."/>
            <person name="Markowitz V."/>
            <person name="Cheng J.-F."/>
            <person name="Hugenholtz P."/>
            <person name="Woyke T."/>
            <person name="Wu D."/>
            <person name="Pukall R."/>
            <person name="Steenblock K."/>
            <person name="Schneider S."/>
            <person name="Klenk H.-P."/>
            <person name="Eisen J.A."/>
        </authorList>
    </citation>
    <scope>NUCLEOTIDE SEQUENCE [LARGE SCALE GENOMIC DNA]</scope>
    <source>
        <strain evidence="9">DSM 14684 / CIP 108061 / JCM 11494 / NBRC 100937 / ID131577</strain>
    </source>
</reference>
<feature type="domain" description="O-antigen ligase-related" evidence="7">
    <location>
        <begin position="294"/>
        <end position="430"/>
    </location>
</feature>
<dbReference type="Proteomes" id="UP000008229">
    <property type="component" value="Chromosome"/>
</dbReference>
<feature type="transmembrane region" description="Helical" evidence="6">
    <location>
        <begin position="287"/>
        <end position="305"/>
    </location>
</feature>
<feature type="transmembrane region" description="Helical" evidence="6">
    <location>
        <begin position="160"/>
        <end position="176"/>
    </location>
</feature>
<keyword evidence="4 6" id="KW-0472">Membrane</keyword>
<dbReference type="KEGG" id="cwo:Cwoe_0979"/>
<feature type="transmembrane region" description="Helical" evidence="6">
    <location>
        <begin position="422"/>
        <end position="441"/>
    </location>
</feature>
<feature type="region of interest" description="Disordered" evidence="5">
    <location>
        <begin position="499"/>
        <end position="523"/>
    </location>
</feature>
<dbReference type="PANTHER" id="PTHR37422:SF21">
    <property type="entry name" value="EXOQ-LIKE PROTEIN"/>
    <property type="match status" value="1"/>
</dbReference>
<keyword evidence="9" id="KW-1185">Reference proteome</keyword>
<protein>
    <submittedName>
        <fullName evidence="8">O-antigen polymerase</fullName>
    </submittedName>
</protein>
<dbReference type="OrthoDB" id="9806320at2"/>
<gene>
    <name evidence="8" type="ordered locus">Cwoe_0979</name>
</gene>
<comment type="subcellular location">
    <subcellularLocation>
        <location evidence="1">Membrane</location>
        <topology evidence="1">Multi-pass membrane protein</topology>
    </subcellularLocation>
</comment>
<dbReference type="AlphaFoldDB" id="D3FCD9"/>
<dbReference type="EMBL" id="CP001854">
    <property type="protein sequence ID" value="ADB49412.1"/>
    <property type="molecule type" value="Genomic_DNA"/>
</dbReference>
<evidence type="ECO:0000256" key="5">
    <source>
        <dbReference type="SAM" id="MobiDB-lite"/>
    </source>
</evidence>
<dbReference type="eggNOG" id="COG3307">
    <property type="taxonomic scope" value="Bacteria"/>
</dbReference>
<evidence type="ECO:0000256" key="1">
    <source>
        <dbReference type="ARBA" id="ARBA00004141"/>
    </source>
</evidence>